<evidence type="ECO:0000313" key="2">
    <source>
        <dbReference type="Proteomes" id="UP000076717"/>
    </source>
</evidence>
<dbReference type="InterPro" id="IPR000835">
    <property type="entry name" value="HTH_MarR-typ"/>
</dbReference>
<name>A0A166I5U2_9MICO</name>
<dbReference type="PRINTS" id="PR00598">
    <property type="entry name" value="HTHMARR"/>
</dbReference>
<evidence type="ECO:0000313" key="1">
    <source>
        <dbReference type="EMBL" id="KZX21676.1"/>
    </source>
</evidence>
<dbReference type="GO" id="GO:0003700">
    <property type="term" value="F:DNA-binding transcription factor activity"/>
    <property type="evidence" value="ECO:0007669"/>
    <property type="project" value="InterPro"/>
</dbReference>
<reference evidence="1 2" key="1">
    <citation type="submission" date="2015-08" db="EMBL/GenBank/DDBJ databases">
        <title>Draft Genome Sequence of Rathayibacter sp. Strain VKM Ac-2596 Isolated from Leaf Gall Induced by Plant-Parasitic Nematodes.</title>
        <authorList>
            <person name="Vasilenko O.V."/>
            <person name="Starodumova I.P."/>
            <person name="Tarlachkov S.V."/>
            <person name="Dorofeeva L.V."/>
            <person name="Evtushenko L.I."/>
        </authorList>
    </citation>
    <scope>NUCLEOTIDE SEQUENCE [LARGE SCALE GENOMIC DNA]</scope>
    <source>
        <strain evidence="1 2">VKM Ac-2596</strain>
    </source>
</reference>
<dbReference type="PROSITE" id="PS50995">
    <property type="entry name" value="HTH_MARR_2"/>
    <property type="match status" value="1"/>
</dbReference>
<dbReference type="EMBL" id="LIIN01000030">
    <property type="protein sequence ID" value="KZX21676.1"/>
    <property type="molecule type" value="Genomic_DNA"/>
</dbReference>
<dbReference type="SMART" id="SM00347">
    <property type="entry name" value="HTH_MARR"/>
    <property type="match status" value="1"/>
</dbReference>
<dbReference type="PANTHER" id="PTHR33164">
    <property type="entry name" value="TRANSCRIPTIONAL REGULATOR, MARR FAMILY"/>
    <property type="match status" value="1"/>
</dbReference>
<gene>
    <name evidence="1" type="ORF">ACH61_01218</name>
</gene>
<dbReference type="GO" id="GO:0006950">
    <property type="term" value="P:response to stress"/>
    <property type="evidence" value="ECO:0007669"/>
    <property type="project" value="TreeGrafter"/>
</dbReference>
<dbReference type="Proteomes" id="UP000076717">
    <property type="component" value="Unassembled WGS sequence"/>
</dbReference>
<dbReference type="Gene3D" id="1.10.10.10">
    <property type="entry name" value="Winged helix-like DNA-binding domain superfamily/Winged helix DNA-binding domain"/>
    <property type="match status" value="1"/>
</dbReference>
<dbReference type="PATRIC" id="fig|1671680.3.peg.1282"/>
<dbReference type="InterPro" id="IPR036388">
    <property type="entry name" value="WH-like_DNA-bd_sf"/>
</dbReference>
<proteinExistence type="predicted"/>
<keyword evidence="2" id="KW-1185">Reference proteome</keyword>
<dbReference type="InterPro" id="IPR039422">
    <property type="entry name" value="MarR/SlyA-like"/>
</dbReference>
<organism evidence="1 2">
    <name type="scientific">Rathayibacter tanaceti</name>
    <dbReference type="NCBI Taxonomy" id="1671680"/>
    <lineage>
        <taxon>Bacteria</taxon>
        <taxon>Bacillati</taxon>
        <taxon>Actinomycetota</taxon>
        <taxon>Actinomycetes</taxon>
        <taxon>Micrococcales</taxon>
        <taxon>Microbacteriaceae</taxon>
        <taxon>Rathayibacter</taxon>
    </lineage>
</organism>
<dbReference type="PANTHER" id="PTHR33164:SF57">
    <property type="entry name" value="MARR-FAMILY TRANSCRIPTIONAL REGULATOR"/>
    <property type="match status" value="1"/>
</dbReference>
<protein>
    <submittedName>
        <fullName evidence="1">MarR family protein</fullName>
    </submittedName>
</protein>
<dbReference type="InterPro" id="IPR036390">
    <property type="entry name" value="WH_DNA-bd_sf"/>
</dbReference>
<sequence>MIAELNLLHLRGPFASRILRPAAIRGAGALLVRSPETGGLWLRTEYGVAARGRKSSLTVLRRDAGGMTGPSRSSDADSAVAAVEGELSTLFNRVRAAMRSYAERLHPELTPLGYKTLSALERRGPVHSGALAELLEMDKSALSRQITALDRLGFLERAPDPRDGRATILSVTPQTAERLREIRSSNQALMHEELRSWDLAEVELFAELLHRINALDI</sequence>
<comment type="caution">
    <text evidence="1">The sequence shown here is derived from an EMBL/GenBank/DDBJ whole genome shotgun (WGS) entry which is preliminary data.</text>
</comment>
<accession>A0A166I5U2</accession>
<dbReference type="SUPFAM" id="SSF46785">
    <property type="entry name" value="Winged helix' DNA-binding domain"/>
    <property type="match status" value="1"/>
</dbReference>
<dbReference type="Pfam" id="PF12802">
    <property type="entry name" value="MarR_2"/>
    <property type="match status" value="1"/>
</dbReference>
<dbReference type="AlphaFoldDB" id="A0A166I5U2"/>